<dbReference type="OrthoDB" id="531205at2"/>
<reference evidence="1" key="1">
    <citation type="submission" date="2015-09" db="EMBL/GenBank/DDBJ databases">
        <title>Draft Genome Sequences of Two Novel Amoeba-resistant Intranuclear Bacteria, Candidatus Berkiella cookevillensis and Candidatus Berkiella aquae.</title>
        <authorList>
            <person name="Mehari Y.T."/>
            <person name="Arivett B.A."/>
            <person name="Farone A.L."/>
            <person name="Gunderson J.H."/>
            <person name="Farone M.B."/>
        </authorList>
    </citation>
    <scope>NUCLEOTIDE SEQUENCE [LARGE SCALE GENOMIC DNA]</scope>
    <source>
        <strain evidence="1">HT99</strain>
    </source>
</reference>
<keyword evidence="2" id="KW-0547">Nucleotide-binding</keyword>
<evidence type="ECO:0000313" key="1">
    <source>
        <dbReference type="EMBL" id="KRG19192.1"/>
    </source>
</evidence>
<dbReference type="RefSeq" id="WP_075067446.1">
    <property type="nucleotide sequence ID" value="NZ_LKAJ02000003.1"/>
</dbReference>
<gene>
    <name evidence="2" type="ORF">HT99x_015830</name>
    <name evidence="1" type="ORF">HT99x_02851</name>
</gene>
<dbReference type="GO" id="GO:0005524">
    <property type="term" value="F:ATP binding"/>
    <property type="evidence" value="ECO:0007669"/>
    <property type="project" value="UniProtKB-KW"/>
</dbReference>
<reference evidence="2" key="3">
    <citation type="submission" date="2021-06" db="EMBL/GenBank/DDBJ databases">
        <title>Genomic Description and Analysis of Intracellular Bacteria, Candidatus Berkiella cookevillensis and Candidatus Berkiella aquae.</title>
        <authorList>
            <person name="Kidane D.T."/>
            <person name="Mehari Y.T."/>
            <person name="Rice F.C."/>
            <person name="Arivett B.A."/>
            <person name="Farone A.L."/>
            <person name="Berk S.G."/>
            <person name="Farone M.B."/>
        </authorList>
    </citation>
    <scope>NUCLEOTIDE SEQUENCE</scope>
    <source>
        <strain evidence="2">HT99</strain>
    </source>
</reference>
<dbReference type="SUPFAM" id="SSF52540">
    <property type="entry name" value="P-loop containing nucleoside triphosphate hydrolases"/>
    <property type="match status" value="1"/>
</dbReference>
<accession>A0A0Q9YTA0</accession>
<keyword evidence="3" id="KW-1185">Reference proteome</keyword>
<dbReference type="Gene3D" id="3.40.50.300">
    <property type="entry name" value="P-loop containing nucleotide triphosphate hydrolases"/>
    <property type="match status" value="1"/>
</dbReference>
<dbReference type="EMBL" id="LKAJ01000017">
    <property type="protein sequence ID" value="KRG19192.1"/>
    <property type="molecule type" value="Genomic_DNA"/>
</dbReference>
<evidence type="ECO:0000313" key="3">
    <source>
        <dbReference type="Proteomes" id="UP000051497"/>
    </source>
</evidence>
<reference evidence="2" key="2">
    <citation type="journal article" date="2016" name="Genome Announc.">
        <title>Draft Genome Sequences of Two Novel Amoeba-Resistant Intranuclear Bacteria, 'Candidatus Berkiella cookevillensis' and 'Candidatus Berkiella aquae'.</title>
        <authorList>
            <person name="Mehari Y.T."/>
            <person name="Arivett B.A."/>
            <person name="Farone A.L."/>
            <person name="Gunderson J.H."/>
            <person name="Farone M.B."/>
        </authorList>
    </citation>
    <scope>NUCLEOTIDE SEQUENCE</scope>
    <source>
        <strain evidence="2">HT99</strain>
    </source>
</reference>
<comment type="caution">
    <text evidence="1">The sequence shown here is derived from an EMBL/GenBank/DDBJ whole genome shotgun (WGS) entry which is preliminary data.</text>
</comment>
<dbReference type="STRING" id="295108.HT99x_02851"/>
<dbReference type="InterPro" id="IPR027417">
    <property type="entry name" value="P-loop_NTPase"/>
</dbReference>
<organism evidence="1">
    <name type="scientific">Candidatus Berkiella aquae</name>
    <dbReference type="NCBI Taxonomy" id="295108"/>
    <lineage>
        <taxon>Bacteria</taxon>
        <taxon>Pseudomonadati</taxon>
        <taxon>Pseudomonadota</taxon>
        <taxon>Gammaproteobacteria</taxon>
        <taxon>Candidatus Berkiellales</taxon>
        <taxon>Candidatus Berkiellaceae</taxon>
        <taxon>Candidatus Berkiella</taxon>
    </lineage>
</organism>
<keyword evidence="2" id="KW-0067">ATP-binding</keyword>
<protein>
    <submittedName>
        <fullName evidence="2">ATP-binding protein</fullName>
    </submittedName>
    <submittedName>
        <fullName evidence="1">Zeta toxin</fullName>
    </submittedName>
</protein>
<name>A0A0Q9YTA0_9GAMM</name>
<dbReference type="EMBL" id="LKAJ02000003">
    <property type="protein sequence ID" value="MCS5712908.1"/>
    <property type="molecule type" value="Genomic_DNA"/>
</dbReference>
<dbReference type="Proteomes" id="UP000051497">
    <property type="component" value="Unassembled WGS sequence"/>
</dbReference>
<evidence type="ECO:0000313" key="2">
    <source>
        <dbReference type="EMBL" id="MCS5712908.1"/>
    </source>
</evidence>
<sequence length="155" mass="17714">MQSNKPTLYLICGLPGAGKTTFAKMLEIEKNALRLTPDEWMSRIVGDGYDEAKRAVVEQIQWEIAARVLSLGVNAILDYGFWGRSERDDYRARAKAHGARTKVCFLDVSREELLKRLSERNASLPEDTFKVDEAQLDLWSSWFQKPTQDELDDSD</sequence>
<dbReference type="AlphaFoldDB" id="A0A0Q9YTA0"/>
<proteinExistence type="predicted"/>
<dbReference type="Pfam" id="PF13671">
    <property type="entry name" value="AAA_33"/>
    <property type="match status" value="1"/>
</dbReference>